<dbReference type="AlphaFoldDB" id="A0A4Q7V257"/>
<protein>
    <submittedName>
        <fullName evidence="1">Uncharacterized protein</fullName>
    </submittedName>
</protein>
<comment type="caution">
    <text evidence="1">The sequence shown here is derived from an EMBL/GenBank/DDBJ whole genome shotgun (WGS) entry which is preliminary data.</text>
</comment>
<dbReference type="RefSeq" id="WP_130291695.1">
    <property type="nucleotide sequence ID" value="NZ_SHKL01000001.1"/>
</dbReference>
<dbReference type="EMBL" id="SHKL01000001">
    <property type="protein sequence ID" value="RZT87564.1"/>
    <property type="molecule type" value="Genomic_DNA"/>
</dbReference>
<keyword evidence="2" id="KW-1185">Reference proteome</keyword>
<evidence type="ECO:0000313" key="2">
    <source>
        <dbReference type="Proteomes" id="UP000291591"/>
    </source>
</evidence>
<dbReference type="OrthoDB" id="8673173at2"/>
<name>A0A4Q7V257_PSEST</name>
<dbReference type="Proteomes" id="UP000291591">
    <property type="component" value="Unassembled WGS sequence"/>
</dbReference>
<gene>
    <name evidence="1" type="ORF">EV383_4489</name>
</gene>
<accession>A0A4Q7V257</accession>
<evidence type="ECO:0000313" key="1">
    <source>
        <dbReference type="EMBL" id="RZT87564.1"/>
    </source>
</evidence>
<proteinExistence type="predicted"/>
<organism evidence="1 2">
    <name type="scientific">Pseudonocardia sediminis</name>
    <dbReference type="NCBI Taxonomy" id="1397368"/>
    <lineage>
        <taxon>Bacteria</taxon>
        <taxon>Bacillati</taxon>
        <taxon>Actinomycetota</taxon>
        <taxon>Actinomycetes</taxon>
        <taxon>Pseudonocardiales</taxon>
        <taxon>Pseudonocardiaceae</taxon>
        <taxon>Pseudonocardia</taxon>
    </lineage>
</organism>
<reference evidence="1 2" key="1">
    <citation type="submission" date="2019-02" db="EMBL/GenBank/DDBJ databases">
        <title>Sequencing the genomes of 1000 actinobacteria strains.</title>
        <authorList>
            <person name="Klenk H.-P."/>
        </authorList>
    </citation>
    <scope>NUCLEOTIDE SEQUENCE [LARGE SCALE GENOMIC DNA]</scope>
    <source>
        <strain evidence="1 2">DSM 45779</strain>
    </source>
</reference>
<sequence>MTAEITLLVRDGSKHMTRWTATTSDPSGWVCDDPAALIFSVPVEGWRRVLLIDPLGSDE</sequence>